<feature type="transmembrane region" description="Helical" evidence="2">
    <location>
        <begin position="12"/>
        <end position="35"/>
    </location>
</feature>
<keyword evidence="1" id="KW-0175">Coiled coil</keyword>
<accession>A0A9N9FGJ8</accession>
<keyword evidence="2" id="KW-1133">Transmembrane helix</keyword>
<feature type="coiled-coil region" evidence="1">
    <location>
        <begin position="143"/>
        <end position="173"/>
    </location>
</feature>
<dbReference type="AlphaFoldDB" id="A0A9N9FGJ8"/>
<evidence type="ECO:0000313" key="3">
    <source>
        <dbReference type="EMBL" id="CAG8531569.1"/>
    </source>
</evidence>
<protein>
    <submittedName>
        <fullName evidence="3">636_t:CDS:1</fullName>
    </submittedName>
</protein>
<comment type="caution">
    <text evidence="3">The sequence shown here is derived from an EMBL/GenBank/DDBJ whole genome shotgun (WGS) entry which is preliminary data.</text>
</comment>
<gene>
    <name evidence="3" type="ORF">DEBURN_LOCUS6166</name>
</gene>
<dbReference type="Proteomes" id="UP000789706">
    <property type="component" value="Unassembled WGS sequence"/>
</dbReference>
<evidence type="ECO:0000313" key="4">
    <source>
        <dbReference type="Proteomes" id="UP000789706"/>
    </source>
</evidence>
<keyword evidence="2" id="KW-0812">Transmembrane</keyword>
<evidence type="ECO:0000256" key="2">
    <source>
        <dbReference type="SAM" id="Phobius"/>
    </source>
</evidence>
<dbReference type="EMBL" id="CAJVPK010000610">
    <property type="protein sequence ID" value="CAG8531569.1"/>
    <property type="molecule type" value="Genomic_DNA"/>
</dbReference>
<keyword evidence="2" id="KW-0472">Membrane</keyword>
<dbReference type="OrthoDB" id="2338473at2759"/>
<name>A0A9N9FGJ8_9GLOM</name>
<reference evidence="3" key="1">
    <citation type="submission" date="2021-06" db="EMBL/GenBank/DDBJ databases">
        <authorList>
            <person name="Kallberg Y."/>
            <person name="Tangrot J."/>
            <person name="Rosling A."/>
        </authorList>
    </citation>
    <scope>NUCLEOTIDE SEQUENCE</scope>
    <source>
        <strain evidence="3">AZ414A</strain>
    </source>
</reference>
<sequence length="236" mass="27415">MFLRKYEPLTLCRVFILIKFTVILLAVLIILSIGVRNDSPTIATNQASMEWFPTPDDNSNCSEYITQPTLDVGSGLWTGKFSSNLSFPDVQIHGDFQLNPWGVIQRKLFRNKTCNKLIERLNQPEEKKYIWLRLADQVDDEMNVDDEKELDELKKLKREVELLEAFIKLSNKENEVPVNENETNKENEILVNENETYLENISGSEFEDYNDDLPLISTIEIEVFEELIKFGMIDKS</sequence>
<keyword evidence="4" id="KW-1185">Reference proteome</keyword>
<organism evidence="3 4">
    <name type="scientific">Diversispora eburnea</name>
    <dbReference type="NCBI Taxonomy" id="1213867"/>
    <lineage>
        <taxon>Eukaryota</taxon>
        <taxon>Fungi</taxon>
        <taxon>Fungi incertae sedis</taxon>
        <taxon>Mucoromycota</taxon>
        <taxon>Glomeromycotina</taxon>
        <taxon>Glomeromycetes</taxon>
        <taxon>Diversisporales</taxon>
        <taxon>Diversisporaceae</taxon>
        <taxon>Diversispora</taxon>
    </lineage>
</organism>
<proteinExistence type="predicted"/>
<evidence type="ECO:0000256" key="1">
    <source>
        <dbReference type="SAM" id="Coils"/>
    </source>
</evidence>